<protein>
    <recommendedName>
        <fullName evidence="3">Complement component 3 CUB domain-containing protein</fullName>
    </recommendedName>
</protein>
<organism evidence="4 5">
    <name type="scientific">Theileria equi strain WA</name>
    <dbReference type="NCBI Taxonomy" id="1537102"/>
    <lineage>
        <taxon>Eukaryota</taxon>
        <taxon>Sar</taxon>
        <taxon>Alveolata</taxon>
        <taxon>Apicomplexa</taxon>
        <taxon>Aconoidasida</taxon>
        <taxon>Piroplasmida</taxon>
        <taxon>Theileriidae</taxon>
        <taxon>Theileria</taxon>
    </lineage>
</organism>
<keyword evidence="5" id="KW-1185">Reference proteome</keyword>
<dbReference type="GeneID" id="15802690"/>
<feature type="domain" description="Complement component 3 CUB" evidence="3">
    <location>
        <begin position="561"/>
        <end position="593"/>
    </location>
</feature>
<dbReference type="Gene3D" id="2.60.120.1540">
    <property type="match status" value="1"/>
</dbReference>
<accession>L1LCF6</accession>
<dbReference type="Proteomes" id="UP000031512">
    <property type="component" value="Unassembled WGS sequence"/>
</dbReference>
<dbReference type="VEuPathDB" id="PiroplasmaDB:BEWA_015870"/>
<dbReference type="AlphaFoldDB" id="L1LCF6"/>
<feature type="compositionally biased region" description="Polar residues" evidence="2">
    <location>
        <begin position="810"/>
        <end position="827"/>
    </location>
</feature>
<feature type="compositionally biased region" description="Basic and acidic residues" evidence="2">
    <location>
        <begin position="782"/>
        <end position="793"/>
    </location>
</feature>
<dbReference type="Pfam" id="PF21406">
    <property type="entry name" value="C3_CUB1"/>
    <property type="match status" value="1"/>
</dbReference>
<feature type="region of interest" description="Disordered" evidence="2">
    <location>
        <begin position="611"/>
        <end position="637"/>
    </location>
</feature>
<keyword evidence="1" id="KW-0175">Coiled coil</keyword>
<reference evidence="4 5" key="1">
    <citation type="journal article" date="2012" name="BMC Genomics">
        <title>Comparative genomic analysis and phylogenetic position of Theileria equi.</title>
        <authorList>
            <person name="Kappmeyer L.S."/>
            <person name="Thiagarajan M."/>
            <person name="Herndon D.R."/>
            <person name="Ramsay J.D."/>
            <person name="Caler E."/>
            <person name="Djikeng A."/>
            <person name="Gillespie J.J."/>
            <person name="Lau A.O."/>
            <person name="Roalson E.H."/>
            <person name="Silva J.C."/>
            <person name="Silva M.G."/>
            <person name="Suarez C.E."/>
            <person name="Ueti M.W."/>
            <person name="Nene V.M."/>
            <person name="Mealey R.H."/>
            <person name="Knowles D.P."/>
            <person name="Brayton K.A."/>
        </authorList>
    </citation>
    <scope>NUCLEOTIDE SEQUENCE [LARGE SCALE GENOMIC DNA]</scope>
    <source>
        <strain evidence="4 5">WA</strain>
    </source>
</reference>
<evidence type="ECO:0000313" key="4">
    <source>
        <dbReference type="EMBL" id="EKX73026.1"/>
    </source>
</evidence>
<dbReference type="EMBL" id="ACOU01000004">
    <property type="protein sequence ID" value="EKX73026.1"/>
    <property type="molecule type" value="Genomic_DNA"/>
</dbReference>
<feature type="compositionally biased region" description="Basic and acidic residues" evidence="2">
    <location>
        <begin position="686"/>
        <end position="695"/>
    </location>
</feature>
<evidence type="ECO:0000259" key="3">
    <source>
        <dbReference type="Pfam" id="PF21406"/>
    </source>
</evidence>
<comment type="caution">
    <text evidence="4">The sequence shown here is derived from an EMBL/GenBank/DDBJ whole genome shotgun (WGS) entry which is preliminary data.</text>
</comment>
<dbReference type="InterPro" id="IPR049466">
    <property type="entry name" value="C3_CUB1"/>
</dbReference>
<feature type="compositionally biased region" description="Polar residues" evidence="2">
    <location>
        <begin position="614"/>
        <end position="630"/>
    </location>
</feature>
<feature type="compositionally biased region" description="Basic and acidic residues" evidence="2">
    <location>
        <begin position="742"/>
        <end position="756"/>
    </location>
</feature>
<sequence length="886" mass="98066">MSTINIKKKCPEGRSPGTCQDDGVVQATKGKLPAPVADYEYVTHDMSKITWTGELTYDGTSLQIKHGNGNYTSFSQEYPNLQEVTTYYYTKGTYNKDDIDVPLVLRVHSIGRPYYLYLNIGGDHTKWEQVPLSDDFTIHTDHATNPVLTSRLKNQACKLHNLDSVDIYEDKKYSCPCGKTNVTVEQEGTVPWYKKYRHSYDTNANSVRYKDVVLEWKDDESYTPVPLSKDIHHLSVYYWEMDLQRTKPLVMEVAVGNFGDIPIPLGNDGEKSNQRWTMILDEDEFQLGEPLTEKILHKQTCKLFRPTIIDVSAKDGEYENPYCKKKKCGTECPREVQVSTYKKVKLDGFTARKHSYGNGRETFTITDFKYGPSKGLVKLPIFDVKDVVVFFTSCSNPNDKATGTPLLIYVSSHDGNTKKWYKNTGPKSGNNWVEEEGKLKGESLDTTSRNGNLESVLRSIKEKLGLECPEDKIAREKKEAEERKRKEEARREQEAKAAEFEQELLKAVGRALRLGVYGLGVAGFTTADLAHNLVEKLKHLNLKATIKSKPISAKLLAVRTLDPEHLGQNGVQREEVPNADLSDQVPDTESETKMLLQGTPVAQMAEDAKGEQIPQKQGVGTSLTQSSPLQGNPAVTCPTFSDTPGAIPLTCDSKTGEMAAALSLYQSSTPGEEQHLPEGTEQLEREATHAEEEKSLAGSGNDETQEVSVLESPAVDNRTSKAIEALGKVEPPGSRGPNTFLGEDRSTEVKSEDTHSGDAGVLAPEELPTKEANAPSLPHGDPPQDSHEQKDVGAEGIHPPAPQTKAAAISSVTSPGSPNGSLGSDSNNIIETTISVTTGVLGTSALACFAGWKLYNRYKGDPWVIQVHLRDRKEYYSVWILRKIEF</sequence>
<dbReference type="RefSeq" id="XP_004832478.1">
    <property type="nucleotide sequence ID" value="XM_004832421.1"/>
</dbReference>
<evidence type="ECO:0000256" key="1">
    <source>
        <dbReference type="SAM" id="Coils"/>
    </source>
</evidence>
<proteinExistence type="predicted"/>
<name>L1LCF6_THEEQ</name>
<dbReference type="eggNOG" id="KOG1366">
    <property type="taxonomic scope" value="Eukaryota"/>
</dbReference>
<feature type="region of interest" description="Disordered" evidence="2">
    <location>
        <begin position="686"/>
        <end position="827"/>
    </location>
</feature>
<evidence type="ECO:0000256" key="2">
    <source>
        <dbReference type="SAM" id="MobiDB-lite"/>
    </source>
</evidence>
<gene>
    <name evidence="4" type="ORF">BEWA_015870</name>
</gene>
<dbReference type="OrthoDB" id="6359008at2759"/>
<evidence type="ECO:0000313" key="5">
    <source>
        <dbReference type="Proteomes" id="UP000031512"/>
    </source>
</evidence>
<feature type="coiled-coil region" evidence="1">
    <location>
        <begin position="470"/>
        <end position="510"/>
    </location>
</feature>
<dbReference type="KEGG" id="beq:BEWA_015870"/>
<dbReference type="STRING" id="1537102.L1LCF6"/>